<dbReference type="AlphaFoldDB" id="A0A7J9LRQ1"/>
<dbReference type="Proteomes" id="UP000593576">
    <property type="component" value="Unassembled WGS sequence"/>
</dbReference>
<comment type="caution">
    <text evidence="1">The sequence shown here is derived from an EMBL/GenBank/DDBJ whole genome shotgun (WGS) entry which is preliminary data.</text>
</comment>
<keyword evidence="2" id="KW-1185">Reference proteome</keyword>
<gene>
    <name evidence="1" type="ORF">Goshw_028533</name>
</gene>
<name>A0A7J9LRQ1_GOSSC</name>
<reference evidence="1 2" key="1">
    <citation type="journal article" date="2019" name="Genome Biol. Evol.">
        <title>Insights into the evolution of the New World diploid cottons (Gossypium, subgenus Houzingenia) based on genome sequencing.</title>
        <authorList>
            <person name="Grover C.E."/>
            <person name="Arick M.A. 2nd"/>
            <person name="Thrash A."/>
            <person name="Conover J.L."/>
            <person name="Sanders W.S."/>
            <person name="Peterson D.G."/>
            <person name="Frelichowski J.E."/>
            <person name="Scheffler J.A."/>
            <person name="Scheffler B.E."/>
            <person name="Wendel J.F."/>
        </authorList>
    </citation>
    <scope>NUCLEOTIDE SEQUENCE [LARGE SCALE GENOMIC DNA]</scope>
    <source>
        <strain evidence="1">1</strain>
        <tissue evidence="1">Leaf</tissue>
    </source>
</reference>
<sequence length="90" mass="10311">MKLHRVFCLVTGSLHLHRQAYFTEPLSETVPRLLRLSCRYSVGVSPHTWSYDFTETCVFGKQSPGPSKCDSLCDEAPLLLKLRGYFVEFL</sequence>
<protein>
    <submittedName>
        <fullName evidence="1">Uncharacterized protein</fullName>
    </submittedName>
</protein>
<dbReference type="OrthoDB" id="1922339at2759"/>
<evidence type="ECO:0000313" key="2">
    <source>
        <dbReference type="Proteomes" id="UP000593576"/>
    </source>
</evidence>
<proteinExistence type="predicted"/>
<accession>A0A7J9LRQ1</accession>
<evidence type="ECO:0000313" key="1">
    <source>
        <dbReference type="EMBL" id="MBA0861502.1"/>
    </source>
</evidence>
<organism evidence="1 2">
    <name type="scientific">Gossypium schwendimanii</name>
    <name type="common">Cotton</name>
    <dbReference type="NCBI Taxonomy" id="34291"/>
    <lineage>
        <taxon>Eukaryota</taxon>
        <taxon>Viridiplantae</taxon>
        <taxon>Streptophyta</taxon>
        <taxon>Embryophyta</taxon>
        <taxon>Tracheophyta</taxon>
        <taxon>Spermatophyta</taxon>
        <taxon>Magnoliopsida</taxon>
        <taxon>eudicotyledons</taxon>
        <taxon>Gunneridae</taxon>
        <taxon>Pentapetalae</taxon>
        <taxon>rosids</taxon>
        <taxon>malvids</taxon>
        <taxon>Malvales</taxon>
        <taxon>Malvaceae</taxon>
        <taxon>Malvoideae</taxon>
        <taxon>Gossypium</taxon>
    </lineage>
</organism>
<dbReference type="EMBL" id="JABFAF010000007">
    <property type="protein sequence ID" value="MBA0861502.1"/>
    <property type="molecule type" value="Genomic_DNA"/>
</dbReference>